<protein>
    <submittedName>
        <fullName evidence="4">Putative isocitrate dehydrogenase [NAD] subunit alpha, mitochondrial</fullName>
        <ecNumber evidence="4">1.1.1.41</ecNumber>
    </submittedName>
</protein>
<dbReference type="GO" id="GO:0000287">
    <property type="term" value="F:magnesium ion binding"/>
    <property type="evidence" value="ECO:0007669"/>
    <property type="project" value="InterPro"/>
</dbReference>
<feature type="domain" description="Isopropylmalate dehydrogenase-like" evidence="3">
    <location>
        <begin position="3"/>
        <end position="327"/>
    </location>
</feature>
<dbReference type="STRING" id="1006576.DTL3_1456"/>
<dbReference type="PANTHER" id="PTHR11835:SF34">
    <property type="entry name" value="ISOCITRATE DEHYDROGENASE [NAD] SUBUNIT ALPHA, MITOCHONDRIAL"/>
    <property type="match status" value="1"/>
</dbReference>
<dbReference type="FunFam" id="3.40.718.10:FF:000014">
    <property type="entry name" value="Isocitrate dehydrogenase (NAD(+))"/>
    <property type="match status" value="1"/>
</dbReference>
<dbReference type="GO" id="GO:0051287">
    <property type="term" value="F:NAD binding"/>
    <property type="evidence" value="ECO:0007669"/>
    <property type="project" value="InterPro"/>
</dbReference>
<name>A0A0C7NZN9_DEFTU</name>
<proteinExistence type="inferred from homology"/>
<dbReference type="HOGENOM" id="CLU_031953_0_1_0"/>
<dbReference type="OrthoDB" id="9806254at2"/>
<dbReference type="AlphaFoldDB" id="A0A0C7NZN9"/>
<evidence type="ECO:0000259" key="3">
    <source>
        <dbReference type="SMART" id="SM01329"/>
    </source>
</evidence>
<accession>A0A0C7NZN9</accession>
<evidence type="ECO:0000313" key="5">
    <source>
        <dbReference type="Proteomes" id="UP000032809"/>
    </source>
</evidence>
<evidence type="ECO:0000313" key="4">
    <source>
        <dbReference type="EMBL" id="CEP78748.1"/>
    </source>
</evidence>
<dbReference type="RefSeq" id="WP_045088137.1">
    <property type="nucleotide sequence ID" value="NZ_LN824141.1"/>
</dbReference>
<evidence type="ECO:0000256" key="2">
    <source>
        <dbReference type="ARBA" id="ARBA00023002"/>
    </source>
</evidence>
<dbReference type="GO" id="GO:0004449">
    <property type="term" value="F:isocitrate dehydrogenase (NAD+) activity"/>
    <property type="evidence" value="ECO:0007669"/>
    <property type="project" value="UniProtKB-EC"/>
</dbReference>
<evidence type="ECO:0000256" key="1">
    <source>
        <dbReference type="ARBA" id="ARBA00007769"/>
    </source>
</evidence>
<dbReference type="InterPro" id="IPR024084">
    <property type="entry name" value="IsoPropMal-DH-like_dom"/>
</dbReference>
<reference evidence="5" key="1">
    <citation type="submission" date="2014-11" db="EMBL/GenBank/DDBJ databases">
        <authorList>
            <person name="Wibberg D."/>
        </authorList>
    </citation>
    <scope>NUCLEOTIDE SEQUENCE [LARGE SCALE GENOMIC DNA]</scope>
    <source>
        <strain evidence="5">L3</strain>
    </source>
</reference>
<dbReference type="PANTHER" id="PTHR11835">
    <property type="entry name" value="DECARBOXYLATING DEHYDROGENASES-ISOCITRATE, ISOPROPYLMALATE, TARTRATE"/>
    <property type="match status" value="1"/>
</dbReference>
<dbReference type="GO" id="GO:0006102">
    <property type="term" value="P:isocitrate metabolic process"/>
    <property type="evidence" value="ECO:0007669"/>
    <property type="project" value="TreeGrafter"/>
</dbReference>
<dbReference type="PATRIC" id="fig|1006576.9.peg.1452"/>
<dbReference type="GO" id="GO:0006099">
    <property type="term" value="P:tricarboxylic acid cycle"/>
    <property type="evidence" value="ECO:0007669"/>
    <property type="project" value="TreeGrafter"/>
</dbReference>
<dbReference type="EC" id="1.1.1.41" evidence="4"/>
<dbReference type="Proteomes" id="UP000032809">
    <property type="component" value="Chromosome I"/>
</dbReference>
<keyword evidence="5" id="KW-1185">Reference proteome</keyword>
<sequence>MHKVTLIPGDGIGPEITQVVIEVFDKLKAPISWEMVDAGAKAIKKYGTPLPEVVLESIKRNKVALKGPITTPVGEGFRSVNVTLREKLNLYANLRPVKSLPGINNKFEKIDLVIIRENTECLYKGIEYSIDESTSCAVRVITRAASEKIAKYAFDYARRHDRKKVTAVHKANIQKLTDGLFLQSIRNISNNYPEVEYEEKIVDNMSMQLVLNPEKYDVIVCPNLYGDILSDLAAGLIGGLGLAPGANIGDEIAVFEAVHGSAPDIAGKGIANPIALLRSSVMLLEYLEEYQLAKKLEFAIEKAVEDKNILTPDLKGKGTTESLKNKIISMLDL</sequence>
<comment type="similarity">
    <text evidence="1">Belongs to the isocitrate and isopropylmalate dehydrogenases family.</text>
</comment>
<dbReference type="SMART" id="SM01329">
    <property type="entry name" value="Iso_dh"/>
    <property type="match status" value="1"/>
</dbReference>
<keyword evidence="2 4" id="KW-0560">Oxidoreductase</keyword>
<dbReference type="Pfam" id="PF00180">
    <property type="entry name" value="Iso_dh"/>
    <property type="match status" value="1"/>
</dbReference>
<dbReference type="EMBL" id="LN824141">
    <property type="protein sequence ID" value="CEP78748.1"/>
    <property type="molecule type" value="Genomic_DNA"/>
</dbReference>
<dbReference type="InterPro" id="IPR019818">
    <property type="entry name" value="IsoCit/isopropylmalate_DH_CS"/>
</dbReference>
<dbReference type="KEGG" id="dtn:DTL3_1456"/>
<dbReference type="PROSITE" id="PS00470">
    <property type="entry name" value="IDH_IMDH"/>
    <property type="match status" value="1"/>
</dbReference>
<gene>
    <name evidence="4" type="primary">leuB1</name>
    <name evidence="4" type="ORF">DTL3_1456</name>
</gene>
<dbReference type="SUPFAM" id="SSF53659">
    <property type="entry name" value="Isocitrate/Isopropylmalate dehydrogenase-like"/>
    <property type="match status" value="1"/>
</dbReference>
<dbReference type="Gene3D" id="3.40.718.10">
    <property type="entry name" value="Isopropylmalate Dehydrogenase"/>
    <property type="match status" value="1"/>
</dbReference>
<organism evidence="4 5">
    <name type="scientific">Defluviitoga tunisiensis</name>
    <dbReference type="NCBI Taxonomy" id="1006576"/>
    <lineage>
        <taxon>Bacteria</taxon>
        <taxon>Thermotogati</taxon>
        <taxon>Thermotogota</taxon>
        <taxon>Thermotogae</taxon>
        <taxon>Petrotogales</taxon>
        <taxon>Petrotogaceae</taxon>
        <taxon>Defluviitoga</taxon>
    </lineage>
</organism>